<dbReference type="AlphaFoldDB" id="F6EQZ7"/>
<dbReference type="PANTHER" id="PTHR43708">
    <property type="entry name" value="CONSERVED EXPRESSED OXIDOREDUCTASE (EUROFUNG)"/>
    <property type="match status" value="1"/>
</dbReference>
<dbReference type="Gene3D" id="3.30.360.10">
    <property type="entry name" value="Dihydrodipicolinate Reductase, domain 2"/>
    <property type="match status" value="1"/>
</dbReference>
<dbReference type="eggNOG" id="COG0673">
    <property type="taxonomic scope" value="Bacteria"/>
</dbReference>
<dbReference type="PANTHER" id="PTHR43708:SF8">
    <property type="entry name" value="OXIDOREDUCTASE"/>
    <property type="match status" value="1"/>
</dbReference>
<evidence type="ECO:0000313" key="3">
    <source>
        <dbReference type="Proteomes" id="UP000009235"/>
    </source>
</evidence>
<evidence type="ECO:0000313" key="2">
    <source>
        <dbReference type="EMBL" id="AEF40684.1"/>
    </source>
</evidence>
<feature type="domain" description="GFO/IDH/MocA-like oxidoreductase" evidence="1">
    <location>
        <begin position="44"/>
        <end position="164"/>
    </location>
</feature>
<dbReference type="InterPro" id="IPR051317">
    <property type="entry name" value="Gfo/Idh/MocA_oxidoreduct"/>
</dbReference>
<keyword evidence="3" id="KW-1185">Reference proteome</keyword>
<name>F6EQZ7_HOYSD</name>
<protein>
    <submittedName>
        <fullName evidence="2">Oxidoreductase</fullName>
    </submittedName>
</protein>
<dbReference type="STRING" id="443218.AS9A_2235"/>
<proteinExistence type="predicted"/>
<gene>
    <name evidence="2" type="ordered locus">AS9A_2235</name>
</gene>
<organism evidence="2 3">
    <name type="scientific">Hoyosella subflava (strain DSM 45089 / JCM 17490 / NBRC 109087 / DQS3-9A1)</name>
    <name type="common">Amycolicicoccus subflavus</name>
    <dbReference type="NCBI Taxonomy" id="443218"/>
    <lineage>
        <taxon>Bacteria</taxon>
        <taxon>Bacillati</taxon>
        <taxon>Actinomycetota</taxon>
        <taxon>Actinomycetes</taxon>
        <taxon>Mycobacteriales</taxon>
        <taxon>Hoyosellaceae</taxon>
        <taxon>Hoyosella</taxon>
    </lineage>
</organism>
<dbReference type="Proteomes" id="UP000009235">
    <property type="component" value="Chromosome"/>
</dbReference>
<evidence type="ECO:0000259" key="1">
    <source>
        <dbReference type="Pfam" id="PF22725"/>
    </source>
</evidence>
<dbReference type="Pfam" id="PF22725">
    <property type="entry name" value="GFO_IDH_MocA_C3"/>
    <property type="match status" value="1"/>
</dbReference>
<dbReference type="EMBL" id="CP002786">
    <property type="protein sequence ID" value="AEF40684.1"/>
    <property type="molecule type" value="Genomic_DNA"/>
</dbReference>
<accession>F6EQZ7</accession>
<dbReference type="InterPro" id="IPR055170">
    <property type="entry name" value="GFO_IDH_MocA-like_dom"/>
</dbReference>
<reference evidence="2 3" key="1">
    <citation type="journal article" date="2011" name="J. Bacteriol.">
        <title>Complete genome sequence of Amycolicicoccus subflavus DQS3-9A1T, an actinomycete isolated from crude oil-polluted soil.</title>
        <authorList>
            <person name="Cai M."/>
            <person name="Chen W.M."/>
            <person name="Nie Y."/>
            <person name="Chi C.Q."/>
            <person name="Wang Y.N."/>
            <person name="Tang Y.Q."/>
            <person name="Li G.Y."/>
            <person name="Wu X.L."/>
        </authorList>
    </citation>
    <scope>NUCLEOTIDE SEQUENCE [LARGE SCALE GENOMIC DNA]</scope>
    <source>
        <strain evidence="3">DSM 45089 / DQS3-9A1</strain>
    </source>
</reference>
<dbReference type="SUPFAM" id="SSF55347">
    <property type="entry name" value="Glyceraldehyde-3-phosphate dehydrogenase-like, C-terminal domain"/>
    <property type="match status" value="1"/>
</dbReference>
<sequence length="240" mass="26696">MHVLVEKPLVGTRQDLAAVLSARSGRPDIQVVVSQNYRHRPWARRARQQIASGILGEVRHISIRFSKAEILEGGRDQLQAPLLEDMCIHHLDLVRYLTGREAVEVFAIQHRAPWSRYSGMPGLEALITLDDGTMVNYSGTWAGRGPETSWDGEFVFHGEHGVLEVAEDKVALNGDPTAALLPQRIPNETDDLRAVFQSFHQAVDGHEVAETDVADNRSTVELLFAVEESLKSRRPAPVRA</sequence>
<dbReference type="HOGENOM" id="CLU_023194_2_0_11"/>
<dbReference type="KEGG" id="asd:AS9A_2235"/>